<gene>
    <name evidence="6" type="ORF">CDQ92_01350</name>
</gene>
<accession>A0A246K055</accession>
<evidence type="ECO:0000256" key="3">
    <source>
        <dbReference type="ARBA" id="ARBA00022989"/>
    </source>
</evidence>
<name>A0A246K055_9SPHN</name>
<dbReference type="InterPro" id="IPR051598">
    <property type="entry name" value="TSUP/Inactive_protease-like"/>
</dbReference>
<evidence type="ECO:0000256" key="2">
    <source>
        <dbReference type="ARBA" id="ARBA00022692"/>
    </source>
</evidence>
<feature type="transmembrane region" description="Helical" evidence="5">
    <location>
        <begin position="101"/>
        <end position="119"/>
    </location>
</feature>
<keyword evidence="2 5" id="KW-0812">Transmembrane</keyword>
<protein>
    <recommendedName>
        <fullName evidence="5">Probable membrane transporter protein</fullName>
    </recommendedName>
</protein>
<evidence type="ECO:0000256" key="4">
    <source>
        <dbReference type="ARBA" id="ARBA00023136"/>
    </source>
</evidence>
<feature type="transmembrane region" description="Helical" evidence="5">
    <location>
        <begin position="139"/>
        <end position="162"/>
    </location>
</feature>
<evidence type="ECO:0000256" key="1">
    <source>
        <dbReference type="ARBA" id="ARBA00004141"/>
    </source>
</evidence>
<dbReference type="Proteomes" id="UP000197361">
    <property type="component" value="Unassembled WGS sequence"/>
</dbReference>
<dbReference type="Pfam" id="PF01925">
    <property type="entry name" value="TauE"/>
    <property type="match status" value="1"/>
</dbReference>
<comment type="similarity">
    <text evidence="5">Belongs to the 4-toluene sulfonate uptake permease (TSUP) (TC 2.A.102) family.</text>
</comment>
<dbReference type="PANTHER" id="PTHR43701:SF2">
    <property type="entry name" value="MEMBRANE TRANSPORTER PROTEIN YJNA-RELATED"/>
    <property type="match status" value="1"/>
</dbReference>
<comment type="subcellular location">
    <subcellularLocation>
        <location evidence="5">Cell membrane</location>
        <topology evidence="5">Multi-pass membrane protein</topology>
    </subcellularLocation>
    <subcellularLocation>
        <location evidence="1">Membrane</location>
        <topology evidence="1">Multi-pass membrane protein</topology>
    </subcellularLocation>
</comment>
<comment type="caution">
    <text evidence="6">The sequence shown here is derived from an EMBL/GenBank/DDBJ whole genome shotgun (WGS) entry which is preliminary data.</text>
</comment>
<dbReference type="OrthoDB" id="9151526at2"/>
<dbReference type="PANTHER" id="PTHR43701">
    <property type="entry name" value="MEMBRANE TRANSPORTER PROTEIN MJ0441-RELATED"/>
    <property type="match status" value="1"/>
</dbReference>
<dbReference type="EMBL" id="NISK01000001">
    <property type="protein sequence ID" value="OWQ98870.1"/>
    <property type="molecule type" value="Genomic_DNA"/>
</dbReference>
<dbReference type="InterPro" id="IPR002781">
    <property type="entry name" value="TM_pro_TauE-like"/>
</dbReference>
<organism evidence="6 7">
    <name type="scientific">Sphingopyxis bauzanensis</name>
    <dbReference type="NCBI Taxonomy" id="651663"/>
    <lineage>
        <taxon>Bacteria</taxon>
        <taxon>Pseudomonadati</taxon>
        <taxon>Pseudomonadota</taxon>
        <taxon>Alphaproteobacteria</taxon>
        <taxon>Sphingomonadales</taxon>
        <taxon>Sphingomonadaceae</taxon>
        <taxon>Sphingopyxis</taxon>
    </lineage>
</organism>
<proteinExistence type="inferred from homology"/>
<dbReference type="GO" id="GO:0005886">
    <property type="term" value="C:plasma membrane"/>
    <property type="evidence" value="ECO:0007669"/>
    <property type="project" value="UniProtKB-SubCell"/>
</dbReference>
<keyword evidence="7" id="KW-1185">Reference proteome</keyword>
<dbReference type="RefSeq" id="WP_088439395.1">
    <property type="nucleotide sequence ID" value="NZ_BMMC01000017.1"/>
</dbReference>
<evidence type="ECO:0000313" key="6">
    <source>
        <dbReference type="EMBL" id="OWQ98870.1"/>
    </source>
</evidence>
<feature type="transmembrane region" description="Helical" evidence="5">
    <location>
        <begin position="233"/>
        <end position="251"/>
    </location>
</feature>
<dbReference type="AlphaFoldDB" id="A0A246K055"/>
<evidence type="ECO:0000256" key="5">
    <source>
        <dbReference type="RuleBase" id="RU363041"/>
    </source>
</evidence>
<feature type="transmembrane region" description="Helical" evidence="5">
    <location>
        <begin position="76"/>
        <end position="95"/>
    </location>
</feature>
<feature type="transmembrane region" description="Helical" evidence="5">
    <location>
        <begin position="201"/>
        <end position="221"/>
    </location>
</feature>
<feature type="transmembrane region" description="Helical" evidence="5">
    <location>
        <begin position="46"/>
        <end position="64"/>
    </location>
</feature>
<keyword evidence="4 5" id="KW-0472">Membrane</keyword>
<reference evidence="6 7" key="1">
    <citation type="journal article" date="2010" name="Int. J. Syst. Evol. Microbiol.">
        <title>Sphingopyxis bauzanensis sp. nov., a psychrophilic bacterium isolated from soil.</title>
        <authorList>
            <person name="Zhang D.C."/>
            <person name="Liu H.C."/>
            <person name="Xin Y.H."/>
            <person name="Zhou Y.G."/>
            <person name="Schinner F."/>
            <person name="Margesin R."/>
        </authorList>
    </citation>
    <scope>NUCLEOTIDE SEQUENCE [LARGE SCALE GENOMIC DNA]</scope>
    <source>
        <strain evidence="6 7">DSM 22271</strain>
    </source>
</reference>
<keyword evidence="3 5" id="KW-1133">Transmembrane helix</keyword>
<sequence length="252" mass="25370">MIETLLLAALGGILIGLLLTLFGGGGSVLATPWLIYVVGVVDTHAAIATSAAAVAVNAATGLIAQAKAGRVKWPCASVFATAGLIGSVLGARLAMQVDGDFLIRAFGVAMIAIAVSMLIPRKNEGDPAVRLTPTMIWKLAPVGLVAGLAAGFFGIGGGFLIAPGLMAATGMTLANASASSLVSVTLFGGATSATYALHGQLLWPVFAALVAGGAVGTLAAMPLLRRIEKNAKLLRHGFALLVIAVGLFVIFR</sequence>
<evidence type="ECO:0000313" key="7">
    <source>
        <dbReference type="Proteomes" id="UP000197361"/>
    </source>
</evidence>
<keyword evidence="5" id="KW-1003">Cell membrane</keyword>